<dbReference type="Proteomes" id="UP001152798">
    <property type="component" value="Chromosome 2"/>
</dbReference>
<dbReference type="InterPro" id="IPR036116">
    <property type="entry name" value="FN3_sf"/>
</dbReference>
<dbReference type="InterPro" id="IPR003961">
    <property type="entry name" value="FN3_dom"/>
</dbReference>
<dbReference type="GO" id="GO:0005178">
    <property type="term" value="F:integrin binding"/>
    <property type="evidence" value="ECO:0007669"/>
    <property type="project" value="TreeGrafter"/>
</dbReference>
<dbReference type="SUPFAM" id="SSF57603">
    <property type="entry name" value="FnI-like domain"/>
    <property type="match status" value="1"/>
</dbReference>
<dbReference type="PROSITE" id="PS50184">
    <property type="entry name" value="VWFC_2"/>
    <property type="match status" value="2"/>
</dbReference>
<feature type="transmembrane region" description="Helical" evidence="3">
    <location>
        <begin position="842"/>
        <end position="867"/>
    </location>
</feature>
<evidence type="ECO:0000313" key="7">
    <source>
        <dbReference type="EMBL" id="CAH1393102.1"/>
    </source>
</evidence>
<feature type="compositionally biased region" description="Polar residues" evidence="2">
    <location>
        <begin position="897"/>
        <end position="918"/>
    </location>
</feature>
<feature type="region of interest" description="Disordered" evidence="2">
    <location>
        <begin position="889"/>
        <end position="918"/>
    </location>
</feature>
<dbReference type="EMBL" id="OV725078">
    <property type="protein sequence ID" value="CAH1393102.1"/>
    <property type="molecule type" value="Genomic_DNA"/>
</dbReference>
<accession>A0A9P0EDJ0</accession>
<dbReference type="SMART" id="SM00214">
    <property type="entry name" value="VWC"/>
    <property type="match status" value="4"/>
</dbReference>
<feature type="domain" description="VWFC" evidence="5">
    <location>
        <begin position="159"/>
        <end position="226"/>
    </location>
</feature>
<keyword evidence="1 4" id="KW-0732">Signal</keyword>
<dbReference type="OrthoDB" id="6583815at2759"/>
<evidence type="ECO:0000259" key="6">
    <source>
        <dbReference type="PROSITE" id="PS50853"/>
    </source>
</evidence>
<gene>
    <name evidence="7" type="ORF">NEZAVI_LOCUS3820</name>
</gene>
<dbReference type="CDD" id="cd00063">
    <property type="entry name" value="FN3"/>
    <property type="match status" value="3"/>
</dbReference>
<dbReference type="GO" id="GO:0005615">
    <property type="term" value="C:extracellular space"/>
    <property type="evidence" value="ECO:0007669"/>
    <property type="project" value="TreeGrafter"/>
</dbReference>
<name>A0A9P0EDJ0_NEZVI</name>
<evidence type="ECO:0000256" key="3">
    <source>
        <dbReference type="SAM" id="Phobius"/>
    </source>
</evidence>
<dbReference type="PANTHER" id="PTHR11348">
    <property type="entry name" value="CONNECTIVE TISSUE GROWTH FACTOR-RELATED"/>
    <property type="match status" value="1"/>
</dbReference>
<evidence type="ECO:0000256" key="4">
    <source>
        <dbReference type="SAM" id="SignalP"/>
    </source>
</evidence>
<feature type="domain" description="Fibronectin type-III" evidence="6">
    <location>
        <begin position="500"/>
        <end position="607"/>
    </location>
</feature>
<evidence type="ECO:0000256" key="1">
    <source>
        <dbReference type="ARBA" id="ARBA00022729"/>
    </source>
</evidence>
<feature type="domain" description="Fibronectin type-III" evidence="6">
    <location>
        <begin position="719"/>
        <end position="819"/>
    </location>
</feature>
<dbReference type="PANTHER" id="PTHR11348:SF34">
    <property type="entry name" value="EPIDERMAL CELL SURFACE RECEPTOR-RELATED"/>
    <property type="match status" value="1"/>
</dbReference>
<dbReference type="Gene3D" id="2.10.70.10">
    <property type="entry name" value="Complement Module, domain 1"/>
    <property type="match status" value="1"/>
</dbReference>
<sequence>MDLRPPCIATITVFFAISSLAQDIQPNASTVATTLAQEIQNVSALLPTVIPGMVYNVTSSPTSGTKEGRALANLTESALDDVTMDEDAQCHEGETKEHGCDEICQCNNGRMECRPRCTGPLVRSTLSSPDPNCFLKQENECCSKMICSHSNEENEPEIQSCTHNNQTYKKGEQFNVECTICECTDNGAVQCKPRCPPTTNNTNSDSDRCLTVPDKKDPCCTILYCDVNESEDGLDEDSDDFVELNLVSAVPANNSAVILNFDSLTVPDHIQAEISQDKSTWLIAKTSGHIVQDLKPGNTYYFRVVSASGVSNIVSSTLPKLSVNSSLCEYKGKTYKKGVEFHDGCTAYCMCAEEGVECAAIECPTDFGLDVLDPQCLKWENRPVDFKPTPPRCCPDSVVCVNNGSCVYKGETFENWSDIPTKLSGCEMKCYCQAGNVNCMPRCPPIPATPPQDMHCASNAVPIVAHPPDDNCCLHWMCPSSNGVSQQYHPQDFGNHPSHEKNSITVHALEAIDENTVRLVFSVPMILVGLHGRVELRYTADNKNSDPDTWEQQVLAPPDDIIATPELEFKLEGLTANTEYKIKITVVMRDLDNSPVSQILTVKTPPASFSTPTLPPAIPVDPDLHVVDVNSTSATLSWRKFAEKELQFIDGVQLRYKEIEGKVYQATPLIHRAVTSYTIEDLKPESQYEVGMLLIPFPGQTTELQSQKTVHISTTMENDPYKFELVLDMHHIKSTSVEVSWSGVPYPEDKYVNIFRAIYQYEGGREDMNSFKVAKRDSPSGTLIQGLKPDTRYRLWIEAYLTNGKIKKSNVKDFITKKGSGSSVDITQGKFEGASLAEVNDYYGPLVGVSILAAIAILVAVGLLVILARKHGHNKAPITTAVQRKPLPHTAAYDNPSYKTCESGSSNGGRSSHTFENA</sequence>
<feature type="domain" description="Fibronectin type-III" evidence="6">
    <location>
        <begin position="618"/>
        <end position="718"/>
    </location>
</feature>
<dbReference type="Pfam" id="PF00041">
    <property type="entry name" value="fn3"/>
    <property type="match status" value="1"/>
</dbReference>
<dbReference type="GO" id="GO:0007155">
    <property type="term" value="P:cell adhesion"/>
    <property type="evidence" value="ECO:0007669"/>
    <property type="project" value="TreeGrafter"/>
</dbReference>
<dbReference type="SUPFAM" id="SSF49265">
    <property type="entry name" value="Fibronectin type III"/>
    <property type="match status" value="2"/>
</dbReference>
<dbReference type="GO" id="GO:0045597">
    <property type="term" value="P:positive regulation of cell differentiation"/>
    <property type="evidence" value="ECO:0007669"/>
    <property type="project" value="TreeGrafter"/>
</dbReference>
<evidence type="ECO:0000259" key="5">
    <source>
        <dbReference type="PROSITE" id="PS50184"/>
    </source>
</evidence>
<feature type="signal peptide" evidence="4">
    <location>
        <begin position="1"/>
        <end position="21"/>
    </location>
</feature>
<feature type="chain" id="PRO_5040144422" description="Epidermal cell surface receptor" evidence="4">
    <location>
        <begin position="22"/>
        <end position="918"/>
    </location>
</feature>
<keyword evidence="3" id="KW-0472">Membrane</keyword>
<organism evidence="7 8">
    <name type="scientific">Nezara viridula</name>
    <name type="common">Southern green stink bug</name>
    <name type="synonym">Cimex viridulus</name>
    <dbReference type="NCBI Taxonomy" id="85310"/>
    <lineage>
        <taxon>Eukaryota</taxon>
        <taxon>Metazoa</taxon>
        <taxon>Ecdysozoa</taxon>
        <taxon>Arthropoda</taxon>
        <taxon>Hexapoda</taxon>
        <taxon>Insecta</taxon>
        <taxon>Pterygota</taxon>
        <taxon>Neoptera</taxon>
        <taxon>Paraneoptera</taxon>
        <taxon>Hemiptera</taxon>
        <taxon>Heteroptera</taxon>
        <taxon>Panheteroptera</taxon>
        <taxon>Pentatomomorpha</taxon>
        <taxon>Pentatomoidea</taxon>
        <taxon>Pentatomidae</taxon>
        <taxon>Pentatominae</taxon>
        <taxon>Nezara</taxon>
    </lineage>
</organism>
<feature type="domain" description="VWFC" evidence="5">
    <location>
        <begin position="404"/>
        <end position="479"/>
    </location>
</feature>
<dbReference type="InterPro" id="IPR001007">
    <property type="entry name" value="VWF_dom"/>
</dbReference>
<protein>
    <recommendedName>
        <fullName evidence="9">Epidermal cell surface receptor</fullName>
    </recommendedName>
</protein>
<proteinExistence type="predicted"/>
<evidence type="ECO:0008006" key="9">
    <source>
        <dbReference type="Google" id="ProtNLM"/>
    </source>
</evidence>
<dbReference type="InterPro" id="IPR050941">
    <property type="entry name" value="CCN"/>
</dbReference>
<evidence type="ECO:0000256" key="2">
    <source>
        <dbReference type="SAM" id="MobiDB-lite"/>
    </source>
</evidence>
<dbReference type="InterPro" id="IPR013783">
    <property type="entry name" value="Ig-like_fold"/>
</dbReference>
<reference evidence="7" key="1">
    <citation type="submission" date="2022-01" db="EMBL/GenBank/DDBJ databases">
        <authorList>
            <person name="King R."/>
        </authorList>
    </citation>
    <scope>NUCLEOTIDE SEQUENCE</scope>
</reference>
<keyword evidence="8" id="KW-1185">Reference proteome</keyword>
<evidence type="ECO:0000313" key="8">
    <source>
        <dbReference type="Proteomes" id="UP001152798"/>
    </source>
</evidence>
<dbReference type="AlphaFoldDB" id="A0A9P0EDJ0"/>
<dbReference type="SMART" id="SM00060">
    <property type="entry name" value="FN3"/>
    <property type="match status" value="4"/>
</dbReference>
<keyword evidence="3" id="KW-0812">Transmembrane</keyword>
<dbReference type="Gene3D" id="2.60.40.10">
    <property type="entry name" value="Immunoglobulins"/>
    <property type="match status" value="3"/>
</dbReference>
<keyword evidence="3" id="KW-1133">Transmembrane helix</keyword>
<dbReference type="PROSITE" id="PS50853">
    <property type="entry name" value="FN3"/>
    <property type="match status" value="3"/>
</dbReference>